<dbReference type="Pfam" id="PF01546">
    <property type="entry name" value="Peptidase_M20"/>
    <property type="match status" value="1"/>
</dbReference>
<dbReference type="EMBL" id="BAAAPN010000052">
    <property type="protein sequence ID" value="GAA1763193.1"/>
    <property type="molecule type" value="Genomic_DNA"/>
</dbReference>
<dbReference type="InterPro" id="IPR017439">
    <property type="entry name" value="Amidohydrolase"/>
</dbReference>
<gene>
    <name evidence="1" type="ORF">GCM10009810_23040</name>
</gene>
<reference evidence="1 2" key="1">
    <citation type="journal article" date="2019" name="Int. J. Syst. Evol. Microbiol.">
        <title>The Global Catalogue of Microorganisms (GCM) 10K type strain sequencing project: providing services to taxonomists for standard genome sequencing and annotation.</title>
        <authorList>
            <consortium name="The Broad Institute Genomics Platform"/>
            <consortium name="The Broad Institute Genome Sequencing Center for Infectious Disease"/>
            <person name="Wu L."/>
            <person name="Ma J."/>
        </authorList>
    </citation>
    <scope>NUCLEOTIDE SEQUENCE [LARGE SCALE GENOMIC DNA]</scope>
    <source>
        <strain evidence="1 2">JCM 15591</strain>
    </source>
</reference>
<evidence type="ECO:0000313" key="2">
    <source>
        <dbReference type="Proteomes" id="UP001501475"/>
    </source>
</evidence>
<evidence type="ECO:0008006" key="3">
    <source>
        <dbReference type="Google" id="ProtNLM"/>
    </source>
</evidence>
<dbReference type="SUPFAM" id="SSF53187">
    <property type="entry name" value="Zn-dependent exopeptidases"/>
    <property type="match status" value="1"/>
</dbReference>
<dbReference type="PANTHER" id="PTHR11014:SF63">
    <property type="entry name" value="METALLOPEPTIDASE, PUTATIVE (AFU_ORTHOLOGUE AFUA_6G09600)-RELATED"/>
    <property type="match status" value="1"/>
</dbReference>
<organism evidence="1 2">
    <name type="scientific">Nostocoides vanveenii</name>
    <dbReference type="NCBI Taxonomy" id="330835"/>
    <lineage>
        <taxon>Bacteria</taxon>
        <taxon>Bacillati</taxon>
        <taxon>Actinomycetota</taxon>
        <taxon>Actinomycetes</taxon>
        <taxon>Micrococcales</taxon>
        <taxon>Intrasporangiaceae</taxon>
        <taxon>Nostocoides</taxon>
    </lineage>
</organism>
<dbReference type="PANTHER" id="PTHR11014">
    <property type="entry name" value="PEPTIDASE M20 FAMILY MEMBER"/>
    <property type="match status" value="1"/>
</dbReference>
<keyword evidence="2" id="KW-1185">Reference proteome</keyword>
<evidence type="ECO:0000313" key="1">
    <source>
        <dbReference type="EMBL" id="GAA1763193.1"/>
    </source>
</evidence>
<dbReference type="Gene3D" id="3.40.630.10">
    <property type="entry name" value="Zn peptidases"/>
    <property type="match status" value="2"/>
</dbReference>
<dbReference type="RefSeq" id="WP_344066328.1">
    <property type="nucleotide sequence ID" value="NZ_BAAAPN010000052.1"/>
</dbReference>
<protein>
    <recommendedName>
        <fullName evidence="3">Amidohydrolase</fullName>
    </recommendedName>
</protein>
<comment type="caution">
    <text evidence="1">The sequence shown here is derived from an EMBL/GenBank/DDBJ whole genome shotgun (WGS) entry which is preliminary data.</text>
</comment>
<accession>A0ABN2KT84</accession>
<dbReference type="InterPro" id="IPR002933">
    <property type="entry name" value="Peptidase_M20"/>
</dbReference>
<name>A0ABN2KT84_9MICO</name>
<sequence>MPDSTRVDRLIGWRRDLHQRPATAFAEDEAAAYVADVLHGLGFDVATGIGGTGVVGSLTLGRGGRVIRLRADLDGLPLDEVPGRAYGSRNAGAMHACGHDGHMAMVLGATAELAHLANAEGGPDGVVRAVVSYTREFAPTVNDVGLIALVVAAAREALGSVRVTGEAPAITASEDFGVFGGHIPACFAFVGNGTEPGRGGTPLHSRDYDFNDDILTTGVDYYLAVVSAVLRADAIRPS</sequence>
<proteinExistence type="predicted"/>
<dbReference type="Proteomes" id="UP001501475">
    <property type="component" value="Unassembled WGS sequence"/>
</dbReference>